<evidence type="ECO:0000259" key="12">
    <source>
        <dbReference type="PROSITE" id="PS51384"/>
    </source>
</evidence>
<comment type="similarity">
    <text evidence="2">Belongs to the ferric reductase (FRE) family.</text>
</comment>
<feature type="region of interest" description="Disordered" evidence="10">
    <location>
        <begin position="1"/>
        <end position="37"/>
    </location>
</feature>
<dbReference type="InterPro" id="IPR039261">
    <property type="entry name" value="FNR_nucleotide-bd"/>
</dbReference>
<gene>
    <name evidence="13" type="ORF">SUNI508_13957</name>
</gene>
<dbReference type="InterPro" id="IPR051410">
    <property type="entry name" value="Ferric/Cupric_Reductase"/>
</dbReference>
<evidence type="ECO:0000313" key="13">
    <source>
        <dbReference type="EMBL" id="KAK9423693.1"/>
    </source>
</evidence>
<feature type="compositionally biased region" description="Low complexity" evidence="10">
    <location>
        <begin position="24"/>
        <end position="37"/>
    </location>
</feature>
<keyword evidence="3" id="KW-0813">Transport</keyword>
<dbReference type="CDD" id="cd06186">
    <property type="entry name" value="NOX_Duox_like_FAD_NADP"/>
    <property type="match status" value="1"/>
</dbReference>
<dbReference type="Pfam" id="PF08022">
    <property type="entry name" value="FAD_binding_8"/>
    <property type="match status" value="1"/>
</dbReference>
<feature type="transmembrane region" description="Helical" evidence="11">
    <location>
        <begin position="149"/>
        <end position="166"/>
    </location>
</feature>
<evidence type="ECO:0000256" key="10">
    <source>
        <dbReference type="SAM" id="MobiDB-lite"/>
    </source>
</evidence>
<keyword evidence="5" id="KW-0249">Electron transport</keyword>
<dbReference type="SFLD" id="SFLDS00052">
    <property type="entry name" value="Ferric_Reductase_Domain"/>
    <property type="match status" value="1"/>
</dbReference>
<dbReference type="Proteomes" id="UP001408356">
    <property type="component" value="Unassembled WGS sequence"/>
</dbReference>
<evidence type="ECO:0000256" key="8">
    <source>
        <dbReference type="ARBA" id="ARBA00023065"/>
    </source>
</evidence>
<dbReference type="InterPro" id="IPR017927">
    <property type="entry name" value="FAD-bd_FR_type"/>
</dbReference>
<dbReference type="PROSITE" id="PS51384">
    <property type="entry name" value="FAD_FR"/>
    <property type="match status" value="1"/>
</dbReference>
<dbReference type="Pfam" id="PF08030">
    <property type="entry name" value="NAD_binding_6"/>
    <property type="match status" value="1"/>
</dbReference>
<feature type="domain" description="FAD-binding FR-type" evidence="12">
    <location>
        <begin position="285"/>
        <end position="397"/>
    </location>
</feature>
<feature type="transmembrane region" description="Helical" evidence="11">
    <location>
        <begin position="113"/>
        <end position="137"/>
    </location>
</feature>
<sequence>MDQHQQPSGGSPTGWSFTSTAGVPTTSPTGGQSSGGPSANAAMFAARQAASELALEYYAAALCGIIAIFIIGHWTRLLVNKRKIPGGLAKAMSPLAAVSRAFRRIFIRKLPGFSSAGHGVLYTVYVALNIGLSFFGLDTSRTTNFAARFGWMSAANFTLVIFLALKNTPLAILTSYSYERLNPLHQIAGYATIVFMILHASLYSSYFIKQGNWDILHEDIVTAGIVLGFAMFASGVEAVVLRRFQYELFYVFHIVLFVVMVVTLTLHRPELDAEKVGIIACSTAALWLSDRLIRFTRLVFNGVNNEATVYPLPNGGTQVLLKKTLLGAIPGKHCFVWLPKVRLYETHPFTIVSNSPTELIVNSYSGFTRDLAKYARENPGASLKVSLEGPYGTFPDPIDFDKVLLVAGGSGASFTFGMASNMLEKMTGDSDKQIEFIWTVRHHDNLSWFSDHLDAIRTHTHGSRVALRLHATTSAPKASGVTEKPSTQSLQPTVRSISSADLSPVTPVYETEKDEPLIKPSDVSNLVGPGKDPEKDSVRAIVYRMGRGTIATGPIEFPVEQGRPDIAALIREAVKSVPKDKRVLIAACGPDGLVKVVRNTAASLITKDGPAVELHCEQFGW</sequence>
<comment type="subcellular location">
    <subcellularLocation>
        <location evidence="1">Membrane</location>
        <topology evidence="1">Multi-pass membrane protein</topology>
    </subcellularLocation>
</comment>
<dbReference type="InterPro" id="IPR013130">
    <property type="entry name" value="Fe3_Rdtase_TM_dom"/>
</dbReference>
<dbReference type="PANTHER" id="PTHR32361:SF28">
    <property type="entry name" value="FRP1P"/>
    <property type="match status" value="1"/>
</dbReference>
<evidence type="ECO:0000256" key="7">
    <source>
        <dbReference type="ARBA" id="ARBA00023002"/>
    </source>
</evidence>
<keyword evidence="6 11" id="KW-1133">Transmembrane helix</keyword>
<feature type="region of interest" description="Disordered" evidence="10">
    <location>
        <begin position="509"/>
        <end position="532"/>
    </location>
</feature>
<keyword evidence="7" id="KW-0560">Oxidoreductase</keyword>
<evidence type="ECO:0000256" key="3">
    <source>
        <dbReference type="ARBA" id="ARBA00022448"/>
    </source>
</evidence>
<proteinExistence type="inferred from homology"/>
<keyword evidence="9 11" id="KW-0472">Membrane</keyword>
<evidence type="ECO:0000256" key="4">
    <source>
        <dbReference type="ARBA" id="ARBA00022692"/>
    </source>
</evidence>
<feature type="region of interest" description="Disordered" evidence="10">
    <location>
        <begin position="474"/>
        <end position="495"/>
    </location>
</feature>
<feature type="compositionally biased region" description="Polar residues" evidence="10">
    <location>
        <begin position="484"/>
        <end position="495"/>
    </location>
</feature>
<evidence type="ECO:0000256" key="5">
    <source>
        <dbReference type="ARBA" id="ARBA00022982"/>
    </source>
</evidence>
<dbReference type="InterPro" id="IPR013121">
    <property type="entry name" value="Fe_red_NAD-bd_6"/>
</dbReference>
<feature type="transmembrane region" description="Helical" evidence="11">
    <location>
        <begin position="248"/>
        <end position="266"/>
    </location>
</feature>
<keyword evidence="4 11" id="KW-0812">Transmembrane</keyword>
<dbReference type="PANTHER" id="PTHR32361">
    <property type="entry name" value="FERRIC/CUPRIC REDUCTASE TRANSMEMBRANE COMPONENT"/>
    <property type="match status" value="1"/>
</dbReference>
<accession>A0ABR2V9V7</accession>
<dbReference type="SUPFAM" id="SSF52343">
    <property type="entry name" value="Ferredoxin reductase-like, C-terminal NADP-linked domain"/>
    <property type="match status" value="1"/>
</dbReference>
<keyword evidence="14" id="KW-1185">Reference proteome</keyword>
<dbReference type="Pfam" id="PF01794">
    <property type="entry name" value="Ferric_reduct"/>
    <property type="match status" value="1"/>
</dbReference>
<evidence type="ECO:0000256" key="1">
    <source>
        <dbReference type="ARBA" id="ARBA00004141"/>
    </source>
</evidence>
<feature type="compositionally biased region" description="Polar residues" evidence="10">
    <location>
        <begin position="1"/>
        <end position="23"/>
    </location>
</feature>
<feature type="transmembrane region" description="Helical" evidence="11">
    <location>
        <begin position="57"/>
        <end position="79"/>
    </location>
</feature>
<protein>
    <submittedName>
        <fullName evidence="13">Ferric reductase like transmembrane component</fullName>
    </submittedName>
</protein>
<keyword evidence="8" id="KW-0406">Ion transport</keyword>
<feature type="transmembrane region" description="Helical" evidence="11">
    <location>
        <begin position="220"/>
        <end position="241"/>
    </location>
</feature>
<evidence type="ECO:0000256" key="2">
    <source>
        <dbReference type="ARBA" id="ARBA00006278"/>
    </source>
</evidence>
<evidence type="ECO:0000256" key="9">
    <source>
        <dbReference type="ARBA" id="ARBA00023136"/>
    </source>
</evidence>
<dbReference type="InterPro" id="IPR013112">
    <property type="entry name" value="FAD-bd_8"/>
</dbReference>
<dbReference type="Gene3D" id="3.40.50.80">
    <property type="entry name" value="Nucleotide-binding domain of ferredoxin-NADP reductase (FNR) module"/>
    <property type="match status" value="1"/>
</dbReference>
<dbReference type="EMBL" id="JARVKF010000064">
    <property type="protein sequence ID" value="KAK9423693.1"/>
    <property type="molecule type" value="Genomic_DNA"/>
</dbReference>
<dbReference type="SFLD" id="SFLDG01168">
    <property type="entry name" value="Ferric_reductase_subgroup_(FRE"/>
    <property type="match status" value="1"/>
</dbReference>
<comment type="caution">
    <text evidence="13">The sequence shown here is derived from an EMBL/GenBank/DDBJ whole genome shotgun (WGS) entry which is preliminary data.</text>
</comment>
<feature type="transmembrane region" description="Helical" evidence="11">
    <location>
        <begin position="187"/>
        <end position="208"/>
    </location>
</feature>
<evidence type="ECO:0000256" key="11">
    <source>
        <dbReference type="SAM" id="Phobius"/>
    </source>
</evidence>
<reference evidence="13 14" key="1">
    <citation type="journal article" date="2024" name="J. Plant Pathol.">
        <title>Sequence and assembly of the genome of Seiridium unicorne, isolate CBS 538.82, causal agent of cypress canker disease.</title>
        <authorList>
            <person name="Scali E."/>
            <person name="Rocca G.D."/>
            <person name="Danti R."/>
            <person name="Garbelotto M."/>
            <person name="Barberini S."/>
            <person name="Baroncelli R."/>
            <person name="Emiliani G."/>
        </authorList>
    </citation>
    <scope>NUCLEOTIDE SEQUENCE [LARGE SCALE GENOMIC DNA]</scope>
    <source>
        <strain evidence="13 14">BM-138-508</strain>
    </source>
</reference>
<organism evidence="13 14">
    <name type="scientific">Seiridium unicorne</name>
    <dbReference type="NCBI Taxonomy" id="138068"/>
    <lineage>
        <taxon>Eukaryota</taxon>
        <taxon>Fungi</taxon>
        <taxon>Dikarya</taxon>
        <taxon>Ascomycota</taxon>
        <taxon>Pezizomycotina</taxon>
        <taxon>Sordariomycetes</taxon>
        <taxon>Xylariomycetidae</taxon>
        <taxon>Amphisphaeriales</taxon>
        <taxon>Sporocadaceae</taxon>
        <taxon>Seiridium</taxon>
    </lineage>
</organism>
<evidence type="ECO:0000256" key="6">
    <source>
        <dbReference type="ARBA" id="ARBA00022989"/>
    </source>
</evidence>
<evidence type="ECO:0000313" key="14">
    <source>
        <dbReference type="Proteomes" id="UP001408356"/>
    </source>
</evidence>
<name>A0ABR2V9V7_9PEZI</name>